<organism evidence="1 2">
    <name type="scientific">Stieleria maiorica</name>
    <dbReference type="NCBI Taxonomy" id="2795974"/>
    <lineage>
        <taxon>Bacteria</taxon>
        <taxon>Pseudomonadati</taxon>
        <taxon>Planctomycetota</taxon>
        <taxon>Planctomycetia</taxon>
        <taxon>Pirellulales</taxon>
        <taxon>Pirellulaceae</taxon>
        <taxon>Stieleria</taxon>
    </lineage>
</organism>
<dbReference type="Proteomes" id="UP000321353">
    <property type="component" value="Chromosome"/>
</dbReference>
<dbReference type="EMBL" id="CP036264">
    <property type="protein sequence ID" value="QEG02711.1"/>
    <property type="molecule type" value="Genomic_DNA"/>
</dbReference>
<keyword evidence="2" id="KW-1185">Reference proteome</keyword>
<name>A0A5B9MR31_9BACT</name>
<dbReference type="KEGG" id="smam:Mal15_68320"/>
<gene>
    <name evidence="1" type="ORF">Mal15_68320</name>
</gene>
<dbReference type="RefSeq" id="WP_147871612.1">
    <property type="nucleotide sequence ID" value="NZ_CP036264.1"/>
</dbReference>
<evidence type="ECO:0000313" key="2">
    <source>
        <dbReference type="Proteomes" id="UP000321353"/>
    </source>
</evidence>
<dbReference type="Pfam" id="PF09720">
    <property type="entry name" value="Unstab_antitox"/>
    <property type="match status" value="1"/>
</dbReference>
<proteinExistence type="predicted"/>
<accession>A0A5B9MR31</accession>
<sequence length="75" mass="8322">MEPHQLTEAALSLPEPQRIELAASLIYSLEPTPDPNADAAWADEINRRLISIDEGKVSLLPSEDVLAEMKQRRNG</sequence>
<reference evidence="1 2" key="1">
    <citation type="submission" date="2019-02" db="EMBL/GenBank/DDBJ databases">
        <title>Planctomycetal bacteria perform biofilm scaping via a novel small molecule.</title>
        <authorList>
            <person name="Jeske O."/>
            <person name="Boedeker C."/>
            <person name="Wiegand S."/>
            <person name="Breitling P."/>
            <person name="Kallscheuer N."/>
            <person name="Jogler M."/>
            <person name="Rohde M."/>
            <person name="Petersen J."/>
            <person name="Medema M.H."/>
            <person name="Surup F."/>
            <person name="Jogler C."/>
        </authorList>
    </citation>
    <scope>NUCLEOTIDE SEQUENCE [LARGE SCALE GENOMIC DNA]</scope>
    <source>
        <strain evidence="1 2">Mal15</strain>
    </source>
</reference>
<protein>
    <submittedName>
        <fullName evidence="1">Addiction module component</fullName>
    </submittedName>
</protein>
<evidence type="ECO:0000313" key="1">
    <source>
        <dbReference type="EMBL" id="QEG02711.1"/>
    </source>
</evidence>
<dbReference type="AlphaFoldDB" id="A0A5B9MR31"/>
<dbReference type="NCBIfam" id="TIGR02574">
    <property type="entry name" value="stabl_TIGR02574"/>
    <property type="match status" value="1"/>
</dbReference>
<dbReference type="InterPro" id="IPR013406">
    <property type="entry name" value="CHP02574_addiction_mod"/>
</dbReference>